<dbReference type="Pfam" id="PF00561">
    <property type="entry name" value="Abhydrolase_1"/>
    <property type="match status" value="1"/>
</dbReference>
<feature type="active site" description="Nucleophile" evidence="6">
    <location>
        <position position="105"/>
    </location>
</feature>
<dbReference type="InterPro" id="IPR000639">
    <property type="entry name" value="Epox_hydrolase-like"/>
</dbReference>
<dbReference type="Proteomes" id="UP000295341">
    <property type="component" value="Unassembled WGS sequence"/>
</dbReference>
<evidence type="ECO:0000256" key="6">
    <source>
        <dbReference type="HAMAP-Rule" id="MF_01231"/>
    </source>
</evidence>
<dbReference type="InterPro" id="IPR023594">
    <property type="entry name" value="Haloalkane_dehalogenase_2"/>
</dbReference>
<feature type="active site" description="Proton donor" evidence="6">
    <location>
        <position position="129"/>
    </location>
</feature>
<dbReference type="SUPFAM" id="SSF53474">
    <property type="entry name" value="alpha/beta-Hydrolases"/>
    <property type="match status" value="1"/>
</dbReference>
<comment type="function">
    <text evidence="6">Catalyzes hydrolytic cleavage of carbon-halogen bonds in halogenated aliphatic compounds, leading to the formation of the corresponding primary alcohols, halide ions and protons.</text>
</comment>
<dbReference type="PANTHER" id="PTHR43798">
    <property type="entry name" value="MONOACYLGLYCEROL LIPASE"/>
    <property type="match status" value="1"/>
</dbReference>
<accession>A0A4R7P0R4</accession>
<dbReference type="InterPro" id="IPR000073">
    <property type="entry name" value="AB_hydrolase_1"/>
</dbReference>
<dbReference type="InterPro" id="IPR029058">
    <property type="entry name" value="AB_hydrolase_fold"/>
</dbReference>
<dbReference type="GO" id="GO:0016020">
    <property type="term" value="C:membrane"/>
    <property type="evidence" value="ECO:0007669"/>
    <property type="project" value="TreeGrafter"/>
</dbReference>
<comment type="subunit">
    <text evidence="2 6">Monomer.</text>
</comment>
<dbReference type="EMBL" id="SOBT01000010">
    <property type="protein sequence ID" value="TDU26661.1"/>
    <property type="molecule type" value="Genomic_DNA"/>
</dbReference>
<dbReference type="PRINTS" id="PR00111">
    <property type="entry name" value="ABHYDROLASE"/>
</dbReference>
<protein>
    <recommendedName>
        <fullName evidence="5 6">Haloalkane dehalogenase</fullName>
        <ecNumber evidence="3 6">3.8.1.5</ecNumber>
    </recommendedName>
</protein>
<dbReference type="PRINTS" id="PR00412">
    <property type="entry name" value="EPOXHYDRLASE"/>
</dbReference>
<comment type="catalytic activity">
    <reaction evidence="6">
        <text>1-haloalkane + H2O = a halide anion + a primary alcohol + H(+)</text>
        <dbReference type="Rhea" id="RHEA:19081"/>
        <dbReference type="ChEBI" id="CHEBI:15377"/>
        <dbReference type="ChEBI" id="CHEBI:15378"/>
        <dbReference type="ChEBI" id="CHEBI:15734"/>
        <dbReference type="ChEBI" id="CHEBI:16042"/>
        <dbReference type="ChEBI" id="CHEBI:18060"/>
        <dbReference type="EC" id="3.8.1.5"/>
    </reaction>
</comment>
<reference evidence="8 9" key="1">
    <citation type="submission" date="2019-03" db="EMBL/GenBank/DDBJ databases">
        <title>Genomic Encyclopedia of Type Strains, Phase IV (KMG-IV): sequencing the most valuable type-strain genomes for metagenomic binning, comparative biology and taxonomic classification.</title>
        <authorList>
            <person name="Goeker M."/>
        </authorList>
    </citation>
    <scope>NUCLEOTIDE SEQUENCE [LARGE SCALE GENOMIC DNA]</scope>
    <source>
        <strain evidence="8 9">DSM 26377</strain>
    </source>
</reference>
<comment type="caution">
    <text evidence="8">The sequence shown here is derived from an EMBL/GenBank/DDBJ whole genome shotgun (WGS) entry which is preliminary data.</text>
</comment>
<organism evidence="8 9">
    <name type="scientific">Panacagrimonas perspica</name>
    <dbReference type="NCBI Taxonomy" id="381431"/>
    <lineage>
        <taxon>Bacteria</taxon>
        <taxon>Pseudomonadati</taxon>
        <taxon>Pseudomonadota</taxon>
        <taxon>Gammaproteobacteria</taxon>
        <taxon>Nevskiales</taxon>
        <taxon>Nevskiaceae</taxon>
        <taxon>Panacagrimonas</taxon>
    </lineage>
</organism>
<evidence type="ECO:0000259" key="7">
    <source>
        <dbReference type="Pfam" id="PF00561"/>
    </source>
</evidence>
<evidence type="ECO:0000313" key="9">
    <source>
        <dbReference type="Proteomes" id="UP000295341"/>
    </source>
</evidence>
<name>A0A4R7P0R4_9GAMM</name>
<evidence type="ECO:0000256" key="3">
    <source>
        <dbReference type="ARBA" id="ARBA00012065"/>
    </source>
</evidence>
<dbReference type="AlphaFoldDB" id="A0A4R7P0R4"/>
<keyword evidence="4 6" id="KW-0378">Hydrolase</keyword>
<dbReference type="Gene3D" id="3.40.50.1820">
    <property type="entry name" value="alpha/beta hydrolase"/>
    <property type="match status" value="1"/>
</dbReference>
<evidence type="ECO:0000256" key="5">
    <source>
        <dbReference type="ARBA" id="ARBA00040785"/>
    </source>
</evidence>
<dbReference type="EC" id="3.8.1.5" evidence="3 6"/>
<dbReference type="HAMAP" id="MF_01231">
    <property type="entry name" value="Haloalk_dehal_type2"/>
    <property type="match status" value="1"/>
</dbReference>
<evidence type="ECO:0000313" key="8">
    <source>
        <dbReference type="EMBL" id="TDU26661.1"/>
    </source>
</evidence>
<gene>
    <name evidence="6" type="primary">dhaA</name>
    <name evidence="8" type="ORF">DFR24_3690</name>
</gene>
<feature type="active site" description="Proton acceptor" evidence="6">
    <location>
        <position position="271"/>
    </location>
</feature>
<feature type="domain" description="AB hydrolase-1" evidence="7">
    <location>
        <begin position="33"/>
        <end position="278"/>
    </location>
</feature>
<evidence type="ECO:0000256" key="4">
    <source>
        <dbReference type="ARBA" id="ARBA00022801"/>
    </source>
</evidence>
<evidence type="ECO:0000256" key="2">
    <source>
        <dbReference type="ARBA" id="ARBA00011245"/>
    </source>
</evidence>
<dbReference type="InterPro" id="IPR050266">
    <property type="entry name" value="AB_hydrolase_sf"/>
</dbReference>
<dbReference type="GO" id="GO:0018786">
    <property type="term" value="F:haloalkane dehalogenase activity"/>
    <property type="evidence" value="ECO:0007669"/>
    <property type="project" value="UniProtKB-UniRule"/>
</dbReference>
<dbReference type="SMR" id="A0A4R7P0R4"/>
<dbReference type="PANTHER" id="PTHR43798:SF24">
    <property type="entry name" value="CIS-3-ALKYL-4-ALKYLOXETAN-2-ONE DECARBOXYLASE"/>
    <property type="match status" value="1"/>
</dbReference>
<dbReference type="RefSeq" id="WP_210772387.1">
    <property type="nucleotide sequence ID" value="NZ_MWIN01000007.1"/>
</dbReference>
<evidence type="ECO:0000256" key="1">
    <source>
        <dbReference type="ARBA" id="ARBA00007213"/>
    </source>
</evidence>
<sequence length="294" mass="32813">MPLSDRYDFPPHYVDVLGSKMHYIESGPKDASPVLFLHGNPTSSYLWRNIIPHVAANSRCIAPDLVGFGKSDKPDLAYRFEDQVRYVDAFIEKMGLGDVTLVIHDWGSALGLNWARRHAERVKGIAMMEFISPVKSWNDWPEGIRPLFQAFRTPGAGEELVLDQNVFIEKVLPGAVARGLTEAEMAHYRAPFGERASRKPMLSFPRDLPIEGQPADVVAAAQAYMDWLRGSKVPKLLFWGTPGILVTPADAARYRETLPMLESVDIGPGLHYLQEDAPDVIGRGIAEWIARVVH</sequence>
<proteinExistence type="inferred from homology"/>
<comment type="similarity">
    <text evidence="1 6">Belongs to the haloalkane dehalogenase family. Type 2 subfamily.</text>
</comment>
<keyword evidence="9" id="KW-1185">Reference proteome</keyword>
<dbReference type="NCBIfam" id="NF002938">
    <property type="entry name" value="PRK03592.1"/>
    <property type="match status" value="1"/>
</dbReference>